<feature type="compositionally biased region" description="Pro residues" evidence="1">
    <location>
        <begin position="24"/>
        <end position="48"/>
    </location>
</feature>
<gene>
    <name evidence="3" type="ORF">MU848_12315</name>
</gene>
<evidence type="ECO:0000256" key="1">
    <source>
        <dbReference type="SAM" id="MobiDB-lite"/>
    </source>
</evidence>
<proteinExistence type="predicted"/>
<evidence type="ECO:0000313" key="3">
    <source>
        <dbReference type="EMBL" id="MCK0532365.1"/>
    </source>
</evidence>
<dbReference type="Proteomes" id="UP001203512">
    <property type="component" value="Unassembled WGS sequence"/>
</dbReference>
<comment type="caution">
    <text evidence="3">The sequence shown here is derived from an EMBL/GenBank/DDBJ whole genome shotgun (WGS) entry which is preliminary data.</text>
</comment>
<accession>A0ABT0DZ15</accession>
<keyword evidence="4" id="KW-1185">Reference proteome</keyword>
<name>A0ABT0DZ15_9SPHN</name>
<protein>
    <recommendedName>
        <fullName evidence="5">Lipoprotein</fullName>
    </recommendedName>
</protein>
<evidence type="ECO:0008006" key="5">
    <source>
        <dbReference type="Google" id="ProtNLM"/>
    </source>
</evidence>
<dbReference type="EMBL" id="JALKHS010000008">
    <property type="protein sequence ID" value="MCK0532365.1"/>
    <property type="molecule type" value="Genomic_DNA"/>
</dbReference>
<reference evidence="3 4" key="1">
    <citation type="submission" date="2022-04" db="EMBL/GenBank/DDBJ databases">
        <authorList>
            <person name="Huq M.A."/>
        </authorList>
    </citation>
    <scope>NUCLEOTIDE SEQUENCE [LARGE SCALE GENOMIC DNA]</scope>
    <source>
        <strain evidence="3 4">MAH-33</strain>
    </source>
</reference>
<organism evidence="3 4">
    <name type="scientific">Sphingobium agri</name>
    <dbReference type="NCBI Taxonomy" id="2933566"/>
    <lineage>
        <taxon>Bacteria</taxon>
        <taxon>Pseudomonadati</taxon>
        <taxon>Pseudomonadota</taxon>
        <taxon>Alphaproteobacteria</taxon>
        <taxon>Sphingomonadales</taxon>
        <taxon>Sphingomonadaceae</taxon>
        <taxon>Sphingobium</taxon>
    </lineage>
</organism>
<evidence type="ECO:0000256" key="2">
    <source>
        <dbReference type="SAM" id="SignalP"/>
    </source>
</evidence>
<sequence length="175" mass="17891">MRTIPASAALASLLLLPACVSAPDAPPPRQAAPRPSPPSASAPLPTPAPVEWQYRPATPGTWSYRAEGSGSVAAFSSPASGTLLSVRCDPAAGRVSVLRTGAGQGSLTIRTSYGATSWPATPGGAGTLAVRAASDTVLDQIAYSRGRFAVEAQGLDTLILPAWAEVGRVIEDCRR</sequence>
<feature type="signal peptide" evidence="2">
    <location>
        <begin position="1"/>
        <end position="22"/>
    </location>
</feature>
<evidence type="ECO:0000313" key="4">
    <source>
        <dbReference type="Proteomes" id="UP001203512"/>
    </source>
</evidence>
<dbReference type="RefSeq" id="WP_247232528.1">
    <property type="nucleotide sequence ID" value="NZ_JALKHS010000008.1"/>
</dbReference>
<keyword evidence="2" id="KW-0732">Signal</keyword>
<feature type="region of interest" description="Disordered" evidence="1">
    <location>
        <begin position="23"/>
        <end position="49"/>
    </location>
</feature>
<feature type="chain" id="PRO_5045051564" description="Lipoprotein" evidence="2">
    <location>
        <begin position="23"/>
        <end position="175"/>
    </location>
</feature>